<feature type="compositionally biased region" description="Pro residues" evidence="1">
    <location>
        <begin position="47"/>
        <end position="57"/>
    </location>
</feature>
<dbReference type="InterPro" id="IPR001223">
    <property type="entry name" value="Glyco_hydro18_cat"/>
</dbReference>
<feature type="chain" id="PRO_5007285602" description="GH18 domain-containing protein" evidence="2">
    <location>
        <begin position="22"/>
        <end position="470"/>
    </location>
</feature>
<keyword evidence="2" id="KW-0732">Signal</keyword>
<dbReference type="InterPro" id="IPR017853">
    <property type="entry name" value="GH"/>
</dbReference>
<reference evidence="4" key="1">
    <citation type="journal article" date="2016" name="Ticks Tick Borne Dis.">
        <title>De novo assembly and annotation of the salivary gland transcriptome of Rhipicephalus appendiculatus male and female ticks during blood feeding.</title>
        <authorList>
            <person name="de Castro M.H."/>
            <person name="de Klerk D."/>
            <person name="Pienaar R."/>
            <person name="Latif A.A."/>
            <person name="Rees D.J."/>
            <person name="Mans B.J."/>
        </authorList>
    </citation>
    <scope>NUCLEOTIDE SEQUENCE</scope>
    <source>
        <tissue evidence="4">Salivary glands</tissue>
    </source>
</reference>
<dbReference type="Gene3D" id="3.20.20.80">
    <property type="entry name" value="Glycosidases"/>
    <property type="match status" value="1"/>
</dbReference>
<evidence type="ECO:0000256" key="1">
    <source>
        <dbReference type="SAM" id="MobiDB-lite"/>
    </source>
</evidence>
<dbReference type="GO" id="GO:0005975">
    <property type="term" value="P:carbohydrate metabolic process"/>
    <property type="evidence" value="ECO:0007669"/>
    <property type="project" value="InterPro"/>
</dbReference>
<sequence length="470" mass="53474">MVCSLILVVVFTMIIYRMINEKANQKPLINPVTAHFTPQRSPKTPHVEPPVTPPPKPAITNATSEMPPTVPGLNMSDETSASLVADASPGSPTEPAPQGRSFRRHRSSARELVCIVTEMTTQQDQYPKSYCTHLIYSDVVYDPKHRKFLATKNDKSFELFKRNQRLTNMSHLVALNPHQTLNVYLNGLTDIEVQWYFVQMIESLMNDYQLDGVAFIGIELSLDNVQQFSRVIDRLKEALKKKPSRQFFQLVFGGFITDLDNDPAEIANRIRVIAEEVDIFIIETHYQRPLPLCKTVFPTAFNNYGSFTPNVPINTGLNWLKALVLPRTTKGKNSVCMSLSMVALLFKISGTVDHLQPGNACFEEIWMNYAETCIGHGWSNVKTHPSAMSSFRHKIKFWQSFDTDITVTRKVDLILDQANKTCFAAYYVDYEDYYGMCQGKVAFPRLKAIRDLLNKRTNVDEDIDLFGHDF</sequence>
<evidence type="ECO:0000313" key="4">
    <source>
        <dbReference type="EMBL" id="JAP80763.1"/>
    </source>
</evidence>
<dbReference type="SUPFAM" id="SSF51445">
    <property type="entry name" value="(Trans)glycosidases"/>
    <property type="match status" value="1"/>
</dbReference>
<feature type="region of interest" description="Disordered" evidence="1">
    <location>
        <begin position="33"/>
        <end position="105"/>
    </location>
</feature>
<dbReference type="Pfam" id="PF00704">
    <property type="entry name" value="Glyco_hydro_18"/>
    <property type="match status" value="1"/>
</dbReference>
<protein>
    <recommendedName>
        <fullName evidence="3">GH18 domain-containing protein</fullName>
    </recommendedName>
</protein>
<organism evidence="4">
    <name type="scientific">Rhipicephalus appendiculatus</name>
    <name type="common">Brown ear tick</name>
    <dbReference type="NCBI Taxonomy" id="34631"/>
    <lineage>
        <taxon>Eukaryota</taxon>
        <taxon>Metazoa</taxon>
        <taxon>Ecdysozoa</taxon>
        <taxon>Arthropoda</taxon>
        <taxon>Chelicerata</taxon>
        <taxon>Arachnida</taxon>
        <taxon>Acari</taxon>
        <taxon>Parasitiformes</taxon>
        <taxon>Ixodida</taxon>
        <taxon>Ixodoidea</taxon>
        <taxon>Ixodidae</taxon>
        <taxon>Rhipicephalinae</taxon>
        <taxon>Rhipicephalus</taxon>
        <taxon>Rhipicephalus</taxon>
    </lineage>
</organism>
<proteinExistence type="predicted"/>
<dbReference type="AlphaFoldDB" id="A0A131YNB0"/>
<dbReference type="EMBL" id="GEDV01007794">
    <property type="protein sequence ID" value="JAP80763.1"/>
    <property type="molecule type" value="Transcribed_RNA"/>
</dbReference>
<evidence type="ECO:0000259" key="3">
    <source>
        <dbReference type="Pfam" id="PF00704"/>
    </source>
</evidence>
<name>A0A131YNB0_RHIAP</name>
<evidence type="ECO:0000256" key="2">
    <source>
        <dbReference type="SAM" id="SignalP"/>
    </source>
</evidence>
<feature type="signal peptide" evidence="2">
    <location>
        <begin position="1"/>
        <end position="21"/>
    </location>
</feature>
<feature type="domain" description="GH18" evidence="3">
    <location>
        <begin position="113"/>
        <end position="417"/>
    </location>
</feature>
<accession>A0A131YNB0</accession>